<dbReference type="RefSeq" id="XP_046044028.1">
    <property type="nucleotide sequence ID" value="XM_046190745.1"/>
</dbReference>
<reference evidence="1" key="1">
    <citation type="journal article" date="2021" name="Nat. Commun.">
        <title>Genetic determinants of endophytism in the Arabidopsis root mycobiome.</title>
        <authorList>
            <person name="Mesny F."/>
            <person name="Miyauchi S."/>
            <person name="Thiergart T."/>
            <person name="Pickel B."/>
            <person name="Atanasova L."/>
            <person name="Karlsson M."/>
            <person name="Huettel B."/>
            <person name="Barry K.W."/>
            <person name="Haridas S."/>
            <person name="Chen C."/>
            <person name="Bauer D."/>
            <person name="Andreopoulos W."/>
            <person name="Pangilinan J."/>
            <person name="LaButti K."/>
            <person name="Riley R."/>
            <person name="Lipzen A."/>
            <person name="Clum A."/>
            <person name="Drula E."/>
            <person name="Henrissat B."/>
            <person name="Kohler A."/>
            <person name="Grigoriev I.V."/>
            <person name="Martin F.M."/>
            <person name="Hacquard S."/>
        </authorList>
    </citation>
    <scope>NUCLEOTIDE SEQUENCE</scope>
    <source>
        <strain evidence="1">MPI-CAGE-AT-0023</strain>
    </source>
</reference>
<organism evidence="1 2">
    <name type="scientific">Fusarium redolens</name>
    <dbReference type="NCBI Taxonomy" id="48865"/>
    <lineage>
        <taxon>Eukaryota</taxon>
        <taxon>Fungi</taxon>
        <taxon>Dikarya</taxon>
        <taxon>Ascomycota</taxon>
        <taxon>Pezizomycotina</taxon>
        <taxon>Sordariomycetes</taxon>
        <taxon>Hypocreomycetidae</taxon>
        <taxon>Hypocreales</taxon>
        <taxon>Nectriaceae</taxon>
        <taxon>Fusarium</taxon>
        <taxon>Fusarium redolens species complex</taxon>
    </lineage>
</organism>
<accession>A0A9P9G4G5</accession>
<evidence type="ECO:0000313" key="1">
    <source>
        <dbReference type="EMBL" id="KAH7232368.1"/>
    </source>
</evidence>
<comment type="caution">
    <text evidence="1">The sequence shown here is derived from an EMBL/GenBank/DDBJ whole genome shotgun (WGS) entry which is preliminary data.</text>
</comment>
<gene>
    <name evidence="1" type="ORF">BKA55DRAFT_544702</name>
</gene>
<sequence>MRTIRRGSIHYNYFEFRKCVTCLWLPFNAFWDRLERHNPFPVSLVREAETNLLEDLGSIRAIIAQQERGLNRQAIQPRPSKATLLVNPGDRDLNFPLLDSRYRMVEQVEPVRRSFSWTFIAMFSATPAARTFWIRHSNANDCPAQERCHHWRHLDGGDWFTPEENAVDLKLACLVPTYSKCMMTRYKKGKG</sequence>
<keyword evidence="2" id="KW-1185">Reference proteome</keyword>
<name>A0A9P9G4G5_FUSRE</name>
<dbReference type="EMBL" id="JAGMUX010000019">
    <property type="protein sequence ID" value="KAH7232368.1"/>
    <property type="molecule type" value="Genomic_DNA"/>
</dbReference>
<dbReference type="OrthoDB" id="5049265at2759"/>
<dbReference type="GeneID" id="70220699"/>
<proteinExistence type="predicted"/>
<evidence type="ECO:0000313" key="2">
    <source>
        <dbReference type="Proteomes" id="UP000720189"/>
    </source>
</evidence>
<dbReference type="Proteomes" id="UP000720189">
    <property type="component" value="Unassembled WGS sequence"/>
</dbReference>
<dbReference type="AlphaFoldDB" id="A0A9P9G4G5"/>
<protein>
    <submittedName>
        <fullName evidence="1">Uncharacterized protein</fullName>
    </submittedName>
</protein>